<feature type="non-terminal residue" evidence="2">
    <location>
        <position position="105"/>
    </location>
</feature>
<dbReference type="InterPro" id="IPR020471">
    <property type="entry name" value="AKR"/>
</dbReference>
<evidence type="ECO:0000259" key="1">
    <source>
        <dbReference type="Pfam" id="PF00248"/>
    </source>
</evidence>
<dbReference type="AlphaFoldDB" id="T1BIS4"/>
<dbReference type="GO" id="GO:0016491">
    <property type="term" value="F:oxidoreductase activity"/>
    <property type="evidence" value="ECO:0007669"/>
    <property type="project" value="InterPro"/>
</dbReference>
<reference evidence="2" key="2">
    <citation type="journal article" date="2014" name="ISME J.">
        <title>Microbial stratification in low pH oxic and suboxic macroscopic growths along an acid mine drainage.</title>
        <authorList>
            <person name="Mendez-Garcia C."/>
            <person name="Mesa V."/>
            <person name="Sprenger R.R."/>
            <person name="Richter M."/>
            <person name="Diez M.S."/>
            <person name="Solano J."/>
            <person name="Bargiela R."/>
            <person name="Golyshina O.V."/>
            <person name="Manteca A."/>
            <person name="Ramos J.L."/>
            <person name="Gallego J.R."/>
            <person name="Llorente I."/>
            <person name="Martins Dos Santos V.A."/>
            <person name="Jensen O.N."/>
            <person name="Pelaez A.I."/>
            <person name="Sanchez J."/>
            <person name="Ferrer M."/>
        </authorList>
    </citation>
    <scope>NUCLEOTIDE SEQUENCE</scope>
</reference>
<accession>T1BIS4</accession>
<evidence type="ECO:0000313" key="2">
    <source>
        <dbReference type="EMBL" id="EQD69567.1"/>
    </source>
</evidence>
<gene>
    <name evidence="2" type="ORF">B1A_06855</name>
</gene>
<dbReference type="PRINTS" id="PR00069">
    <property type="entry name" value="ALDKETRDTASE"/>
</dbReference>
<feature type="non-terminal residue" evidence="2">
    <location>
        <position position="1"/>
    </location>
</feature>
<sequence length="105" mass="12050">DKKVSAIGMGTYYDPTWIAASVLGFRKNKKQHIEAIKRGLESGINLIDTAEIYNTESLISEAIKPYEREELFIATKVFMHHLRRDKVIKSCERSLQKLGLKQIDL</sequence>
<dbReference type="PANTHER" id="PTHR43638">
    <property type="entry name" value="OXIDOREDUCTASE, ALDO/KETO REDUCTASE FAMILY PROTEIN"/>
    <property type="match status" value="1"/>
</dbReference>
<dbReference type="InterPro" id="IPR023210">
    <property type="entry name" value="NADP_OxRdtase_dom"/>
</dbReference>
<dbReference type="InterPro" id="IPR036812">
    <property type="entry name" value="NAD(P)_OxRdtase_dom_sf"/>
</dbReference>
<dbReference type="Gene3D" id="3.20.20.100">
    <property type="entry name" value="NADP-dependent oxidoreductase domain"/>
    <property type="match status" value="1"/>
</dbReference>
<dbReference type="Pfam" id="PF00248">
    <property type="entry name" value="Aldo_ket_red"/>
    <property type="match status" value="1"/>
</dbReference>
<dbReference type="SUPFAM" id="SSF51430">
    <property type="entry name" value="NAD(P)-linked oxidoreductase"/>
    <property type="match status" value="1"/>
</dbReference>
<dbReference type="PANTHER" id="PTHR43638:SF3">
    <property type="entry name" value="ALDEHYDE REDUCTASE"/>
    <property type="match status" value="1"/>
</dbReference>
<protein>
    <submittedName>
        <fullName evidence="2">Aldo/keto reductase</fullName>
    </submittedName>
</protein>
<feature type="domain" description="NADP-dependent oxidoreductase" evidence="1">
    <location>
        <begin position="26"/>
        <end position="105"/>
    </location>
</feature>
<dbReference type="EMBL" id="AUZX01004957">
    <property type="protein sequence ID" value="EQD69567.1"/>
    <property type="molecule type" value="Genomic_DNA"/>
</dbReference>
<organism evidence="2">
    <name type="scientific">mine drainage metagenome</name>
    <dbReference type="NCBI Taxonomy" id="410659"/>
    <lineage>
        <taxon>unclassified sequences</taxon>
        <taxon>metagenomes</taxon>
        <taxon>ecological metagenomes</taxon>
    </lineage>
</organism>
<proteinExistence type="predicted"/>
<comment type="caution">
    <text evidence="2">The sequence shown here is derived from an EMBL/GenBank/DDBJ whole genome shotgun (WGS) entry which is preliminary data.</text>
</comment>
<name>T1BIS4_9ZZZZ</name>
<reference evidence="2" key="1">
    <citation type="submission" date="2013-08" db="EMBL/GenBank/DDBJ databases">
        <authorList>
            <person name="Mendez C."/>
            <person name="Richter M."/>
            <person name="Ferrer M."/>
            <person name="Sanchez J."/>
        </authorList>
    </citation>
    <scope>NUCLEOTIDE SEQUENCE</scope>
</reference>